<evidence type="ECO:0000256" key="5">
    <source>
        <dbReference type="PROSITE-ProRule" id="PRU01016"/>
    </source>
</evidence>
<dbReference type="SUPFAM" id="SSF53335">
    <property type="entry name" value="S-adenosyl-L-methionine-dependent methyltransferases"/>
    <property type="match status" value="1"/>
</dbReference>
<dbReference type="PANTHER" id="PTHR10629:SF52">
    <property type="entry name" value="DNA (CYTOSINE-5)-METHYLTRANSFERASE 1"/>
    <property type="match status" value="1"/>
</dbReference>
<feature type="region of interest" description="Disordered" evidence="6">
    <location>
        <begin position="579"/>
        <end position="608"/>
    </location>
</feature>
<reference evidence="8" key="1">
    <citation type="journal article" date="2020" name="Stud. Mycol.">
        <title>101 Dothideomycetes genomes: A test case for predicting lifestyles and emergence of pathogens.</title>
        <authorList>
            <person name="Haridas S."/>
            <person name="Albert R."/>
            <person name="Binder M."/>
            <person name="Bloem J."/>
            <person name="LaButti K."/>
            <person name="Salamov A."/>
            <person name="Andreopoulos B."/>
            <person name="Baker S."/>
            <person name="Barry K."/>
            <person name="Bills G."/>
            <person name="Bluhm B."/>
            <person name="Cannon C."/>
            <person name="Castanera R."/>
            <person name="Culley D."/>
            <person name="Daum C."/>
            <person name="Ezra D."/>
            <person name="Gonzalez J."/>
            <person name="Henrissat B."/>
            <person name="Kuo A."/>
            <person name="Liang C."/>
            <person name="Lipzen A."/>
            <person name="Lutzoni F."/>
            <person name="Magnuson J."/>
            <person name="Mondo S."/>
            <person name="Nolan M."/>
            <person name="Ohm R."/>
            <person name="Pangilinan J."/>
            <person name="Park H.-J."/>
            <person name="Ramirez L."/>
            <person name="Alfaro M."/>
            <person name="Sun H."/>
            <person name="Tritt A."/>
            <person name="Yoshinaga Y."/>
            <person name="Zwiers L.-H."/>
            <person name="Turgeon B."/>
            <person name="Goodwin S."/>
            <person name="Spatafora J."/>
            <person name="Crous P."/>
            <person name="Grigoriev I."/>
        </authorList>
    </citation>
    <scope>NUCLEOTIDE SEQUENCE [LARGE SCALE GENOMIC DNA]</scope>
    <source>
        <strain evidence="8">CECT 20119</strain>
    </source>
</reference>
<comment type="similarity">
    <text evidence="5">Belongs to the class I-like SAM-binding methyltransferase superfamily. C5-methyltransferase family.</text>
</comment>
<evidence type="ECO:0000256" key="6">
    <source>
        <dbReference type="SAM" id="MobiDB-lite"/>
    </source>
</evidence>
<feature type="active site" evidence="5">
    <location>
        <position position="340"/>
    </location>
</feature>
<dbReference type="Gene3D" id="3.90.120.10">
    <property type="entry name" value="DNA Methylase, subunit A, domain 2"/>
    <property type="match status" value="1"/>
</dbReference>
<dbReference type="InterPro" id="IPR001525">
    <property type="entry name" value="C5_MeTfrase"/>
</dbReference>
<dbReference type="GO" id="GO:0044027">
    <property type="term" value="P:negative regulation of gene expression via chromosomal CpG island methylation"/>
    <property type="evidence" value="ECO:0007669"/>
    <property type="project" value="TreeGrafter"/>
</dbReference>
<dbReference type="GO" id="GO:0003886">
    <property type="term" value="F:DNA (cytosine-5-)-methyltransferase activity"/>
    <property type="evidence" value="ECO:0007669"/>
    <property type="project" value="UniProtKB-EC"/>
</dbReference>
<feature type="compositionally biased region" description="Basic residues" evidence="6">
    <location>
        <begin position="1"/>
        <end position="10"/>
    </location>
</feature>
<dbReference type="InterPro" id="IPR029063">
    <property type="entry name" value="SAM-dependent_MTases_sf"/>
</dbReference>
<evidence type="ECO:0000313" key="8">
    <source>
        <dbReference type="Proteomes" id="UP000799538"/>
    </source>
</evidence>
<sequence>MPPVRHRRRRSPEAQRINDDDDQDSPVVIEIADDSDVDIVEEERNVHNSRVNRHRSIPSLTTSPSQSPFWISIDQYPEYQIRIGTVLKLHRLGDYVQIQQMFTDSAHDDKLIIRGRRFRKMSSMPGGLEREPNEVTMMQEVYTDSATDAKGFVLETFEAEDVLPISKRLVRLTNYLRPVQAQQGRLIEHIPEMQRVSQARDHRFLICRSKYCAVYNGPSTANPRKVEEIWTNLTDKEADSNHSFDDMLIRQKVKELLRTSERGDSQYTACDGFCGAGFASAGAEAASLKVVWSFDNDPKAMHSYRRNHRNVKTLLMDFFNVVRQYGDRIKVDVLMLSFPCQYFSYCHTVPGRNDDANEVAMLGLGDILAKFKPRLVVIEQTGGLDRVRFRQHLMAVIAGFRNNDYSVRKGVTNFAGLGQSSRRRRLMFFGAAAGERLPPFPKQIYNIDFVNPRPDLFPAVSIKDVLARVVGNHPEHRFERADISPAVAPIDPRTTQLGTFTCTRNRRFRHNIHWFGKRFWTIHELLLLQGAPARYRLKGNLTTKLKQIGNAFPSIAAEQFYRECVKSLQATDREDAMRLRGRREETVASVQIQPPPAGSSPDRPIAIR</sequence>
<dbReference type="Pfam" id="PF00145">
    <property type="entry name" value="DNA_methylase"/>
    <property type="match status" value="1"/>
</dbReference>
<keyword evidence="8" id="KW-1185">Reference proteome</keyword>
<dbReference type="EC" id="2.1.1.37" evidence="1"/>
<dbReference type="InterPro" id="IPR050390">
    <property type="entry name" value="C5-Methyltransferase"/>
</dbReference>
<keyword evidence="4 5" id="KW-0949">S-adenosyl-L-methionine</keyword>
<dbReference type="Gene3D" id="3.40.50.150">
    <property type="entry name" value="Vaccinia Virus protein VP39"/>
    <property type="match status" value="1"/>
</dbReference>
<keyword evidence="2 5" id="KW-0489">Methyltransferase</keyword>
<gene>
    <name evidence="7" type="ORF">BDZ85DRAFT_281440</name>
</gene>
<dbReference type="GO" id="GO:0005634">
    <property type="term" value="C:nucleus"/>
    <property type="evidence" value="ECO:0007669"/>
    <property type="project" value="TreeGrafter"/>
</dbReference>
<accession>A0A6A6GCR6</accession>
<keyword evidence="3 5" id="KW-0808">Transferase</keyword>
<dbReference type="PANTHER" id="PTHR10629">
    <property type="entry name" value="CYTOSINE-SPECIFIC METHYLTRANSFERASE"/>
    <property type="match status" value="1"/>
</dbReference>
<dbReference type="GO" id="GO:0003677">
    <property type="term" value="F:DNA binding"/>
    <property type="evidence" value="ECO:0007669"/>
    <property type="project" value="TreeGrafter"/>
</dbReference>
<evidence type="ECO:0000313" key="7">
    <source>
        <dbReference type="EMBL" id="KAF2223514.1"/>
    </source>
</evidence>
<proteinExistence type="inferred from homology"/>
<feature type="region of interest" description="Disordered" evidence="6">
    <location>
        <begin position="1"/>
        <end position="26"/>
    </location>
</feature>
<evidence type="ECO:0000256" key="2">
    <source>
        <dbReference type="ARBA" id="ARBA00022603"/>
    </source>
</evidence>
<dbReference type="PROSITE" id="PS51679">
    <property type="entry name" value="SAM_MT_C5"/>
    <property type="match status" value="1"/>
</dbReference>
<dbReference type="AlphaFoldDB" id="A0A6A6GCR6"/>
<name>A0A6A6GCR6_9PEZI</name>
<dbReference type="EMBL" id="ML992506">
    <property type="protein sequence ID" value="KAF2223514.1"/>
    <property type="molecule type" value="Genomic_DNA"/>
</dbReference>
<protein>
    <recommendedName>
        <fullName evidence="1">DNA (cytosine-5-)-methyltransferase</fullName>
        <ecNumber evidence="1">2.1.1.37</ecNumber>
    </recommendedName>
</protein>
<evidence type="ECO:0000256" key="3">
    <source>
        <dbReference type="ARBA" id="ARBA00022679"/>
    </source>
</evidence>
<evidence type="ECO:0000256" key="1">
    <source>
        <dbReference type="ARBA" id="ARBA00011975"/>
    </source>
</evidence>
<dbReference type="OrthoDB" id="414133at2759"/>
<dbReference type="Proteomes" id="UP000799538">
    <property type="component" value="Unassembled WGS sequence"/>
</dbReference>
<dbReference type="GO" id="GO:0032259">
    <property type="term" value="P:methylation"/>
    <property type="evidence" value="ECO:0007669"/>
    <property type="project" value="UniProtKB-KW"/>
</dbReference>
<organism evidence="7 8">
    <name type="scientific">Elsinoe ampelina</name>
    <dbReference type="NCBI Taxonomy" id="302913"/>
    <lineage>
        <taxon>Eukaryota</taxon>
        <taxon>Fungi</taxon>
        <taxon>Dikarya</taxon>
        <taxon>Ascomycota</taxon>
        <taxon>Pezizomycotina</taxon>
        <taxon>Dothideomycetes</taxon>
        <taxon>Dothideomycetidae</taxon>
        <taxon>Myriangiales</taxon>
        <taxon>Elsinoaceae</taxon>
        <taxon>Elsinoe</taxon>
    </lineage>
</organism>
<evidence type="ECO:0000256" key="4">
    <source>
        <dbReference type="ARBA" id="ARBA00022691"/>
    </source>
</evidence>